<keyword evidence="2" id="KW-0614">Plasmid</keyword>
<evidence type="ECO:0000313" key="2">
    <source>
        <dbReference type="EMBL" id="AQT06708.1"/>
    </source>
</evidence>
<dbReference type="InterPro" id="IPR001387">
    <property type="entry name" value="Cro/C1-type_HTH"/>
</dbReference>
<feature type="domain" description="HTH cro/C1-type" evidence="1">
    <location>
        <begin position="28"/>
        <end position="60"/>
    </location>
</feature>
<dbReference type="PROSITE" id="PS50943">
    <property type="entry name" value="HTH_CROC1"/>
    <property type="match status" value="1"/>
</dbReference>
<reference evidence="2 3" key="1">
    <citation type="submission" date="2016-03" db="EMBL/GenBank/DDBJ databases">
        <title>Acetic acid bacteria sequencing.</title>
        <authorList>
            <person name="Brandt J."/>
            <person name="Jakob F."/>
            <person name="Vogel R.F."/>
        </authorList>
    </citation>
    <scope>NUCLEOTIDE SEQUENCE [LARGE SCALE GENOMIC DNA]</scope>
    <source>
        <strain evidence="2 3">TMW2.1084</strain>
        <plasmid evidence="3">pac1084_1</plasmid>
    </source>
</reference>
<proteinExistence type="predicted"/>
<name>A0A1U9LJX9_9PROT</name>
<protein>
    <recommendedName>
        <fullName evidence="1">HTH cro/C1-type domain-containing protein</fullName>
    </recommendedName>
</protein>
<dbReference type="SMART" id="SM00530">
    <property type="entry name" value="HTH_XRE"/>
    <property type="match status" value="1"/>
</dbReference>
<dbReference type="RefSeq" id="WP_077932334.1">
    <property type="nucleotide sequence ID" value="NZ_CP014688.1"/>
</dbReference>
<geneLocation type="plasmid" evidence="3">
    <name>pac1084_1</name>
</geneLocation>
<dbReference type="Gene3D" id="1.10.260.40">
    <property type="entry name" value="lambda repressor-like DNA-binding domains"/>
    <property type="match status" value="1"/>
</dbReference>
<dbReference type="InterPro" id="IPR010982">
    <property type="entry name" value="Lambda_DNA-bd_dom_sf"/>
</dbReference>
<gene>
    <name evidence="2" type="ORF">A0U91_17040</name>
</gene>
<evidence type="ECO:0000313" key="3">
    <source>
        <dbReference type="Proteomes" id="UP000189055"/>
    </source>
</evidence>
<dbReference type="KEGG" id="aper:A0U91_17040"/>
<sequence length="115" mass="12894">MSSINPKREFRHLTRTTRAGIEALAIEIKLGRKKKGWTQEELAIRAGCSRLTIIAIERARPTVAVGHVLEAAHMVGLDVFGSASEARSRLERARETDAIFPTRIETHTPEIDDEY</sequence>
<accession>A0A1U9LJX9</accession>
<dbReference type="CDD" id="cd00093">
    <property type="entry name" value="HTH_XRE"/>
    <property type="match status" value="1"/>
</dbReference>
<dbReference type="Pfam" id="PF13560">
    <property type="entry name" value="HTH_31"/>
    <property type="match status" value="1"/>
</dbReference>
<dbReference type="AlphaFoldDB" id="A0A1U9LJX9"/>
<dbReference type="SUPFAM" id="SSF47413">
    <property type="entry name" value="lambda repressor-like DNA-binding domains"/>
    <property type="match status" value="1"/>
</dbReference>
<evidence type="ECO:0000259" key="1">
    <source>
        <dbReference type="PROSITE" id="PS50943"/>
    </source>
</evidence>
<dbReference type="GO" id="GO:0003677">
    <property type="term" value="F:DNA binding"/>
    <property type="evidence" value="ECO:0007669"/>
    <property type="project" value="InterPro"/>
</dbReference>
<organism evidence="2 3">
    <name type="scientific">Acetobacter persici</name>
    <dbReference type="NCBI Taxonomy" id="1076596"/>
    <lineage>
        <taxon>Bacteria</taxon>
        <taxon>Pseudomonadati</taxon>
        <taxon>Pseudomonadota</taxon>
        <taxon>Alphaproteobacteria</taxon>
        <taxon>Acetobacterales</taxon>
        <taxon>Acetobacteraceae</taxon>
        <taxon>Acetobacter</taxon>
    </lineage>
</organism>
<dbReference type="EMBL" id="CP014688">
    <property type="protein sequence ID" value="AQT06708.1"/>
    <property type="molecule type" value="Genomic_DNA"/>
</dbReference>
<dbReference type="Proteomes" id="UP000189055">
    <property type="component" value="Plasmid pAC1084_1"/>
</dbReference>